<proteinExistence type="predicted"/>
<dbReference type="Proteomes" id="UP000011086">
    <property type="component" value="Unassembled WGS sequence"/>
</dbReference>
<gene>
    <name evidence="1" type="ORF">OOU_Y34scaffold00721g2</name>
</gene>
<protein>
    <submittedName>
        <fullName evidence="1">Uncharacterized protein</fullName>
    </submittedName>
</protein>
<organism evidence="1">
    <name type="scientific">Pyricularia oryzae (strain Y34)</name>
    <name type="common">Rice blast fungus</name>
    <name type="synonym">Magnaporthe oryzae</name>
    <dbReference type="NCBI Taxonomy" id="1143189"/>
    <lineage>
        <taxon>Eukaryota</taxon>
        <taxon>Fungi</taxon>
        <taxon>Dikarya</taxon>
        <taxon>Ascomycota</taxon>
        <taxon>Pezizomycotina</taxon>
        <taxon>Sordariomycetes</taxon>
        <taxon>Sordariomycetidae</taxon>
        <taxon>Magnaporthales</taxon>
        <taxon>Pyriculariaceae</taxon>
        <taxon>Pyricularia</taxon>
    </lineage>
</organism>
<accession>A0AA97PHV6</accession>
<dbReference type="EMBL" id="JH793835">
    <property type="protein sequence ID" value="ELQ35206.1"/>
    <property type="molecule type" value="Genomic_DNA"/>
</dbReference>
<evidence type="ECO:0000313" key="1">
    <source>
        <dbReference type="EMBL" id="ELQ35206.1"/>
    </source>
</evidence>
<name>A0AA97PHV6_PYRO3</name>
<dbReference type="AlphaFoldDB" id="A0AA97PHV6"/>
<reference evidence="1" key="1">
    <citation type="journal article" date="2012" name="PLoS Genet.">
        <title>Comparative analysis of the genomes of two field isolates of the rice blast fungus Magnaporthe oryzae.</title>
        <authorList>
            <person name="Xue M."/>
            <person name="Yang J."/>
            <person name="Li Z."/>
            <person name="Hu S."/>
            <person name="Yao N."/>
            <person name="Dean R.A."/>
            <person name="Zhao W."/>
            <person name="Shen M."/>
            <person name="Zhang H."/>
            <person name="Li C."/>
            <person name="Liu L."/>
            <person name="Cao L."/>
            <person name="Xu X."/>
            <person name="Xing Y."/>
            <person name="Hsiang T."/>
            <person name="Zhang Z."/>
            <person name="Xu J.R."/>
            <person name="Peng Y.L."/>
        </authorList>
    </citation>
    <scope>NUCLEOTIDE SEQUENCE</scope>
    <source>
        <strain evidence="1">Y34</strain>
    </source>
</reference>
<sequence>MAVISSRDEPIVITAVADVDRPNVEKRAYIATGCDYSQEWTISQALDSYVSLDYHANYAAANNKS</sequence>